<organism evidence="1 2">
    <name type="scientific">Byssothecium circinans</name>
    <dbReference type="NCBI Taxonomy" id="147558"/>
    <lineage>
        <taxon>Eukaryota</taxon>
        <taxon>Fungi</taxon>
        <taxon>Dikarya</taxon>
        <taxon>Ascomycota</taxon>
        <taxon>Pezizomycotina</taxon>
        <taxon>Dothideomycetes</taxon>
        <taxon>Pleosporomycetidae</taxon>
        <taxon>Pleosporales</taxon>
        <taxon>Massarineae</taxon>
        <taxon>Massarinaceae</taxon>
        <taxon>Byssothecium</taxon>
    </lineage>
</organism>
<evidence type="ECO:0000313" key="2">
    <source>
        <dbReference type="Proteomes" id="UP000800035"/>
    </source>
</evidence>
<dbReference type="Proteomes" id="UP000800035">
    <property type="component" value="Unassembled WGS sequence"/>
</dbReference>
<reference evidence="1" key="1">
    <citation type="journal article" date="2020" name="Stud. Mycol.">
        <title>101 Dothideomycetes genomes: a test case for predicting lifestyles and emergence of pathogens.</title>
        <authorList>
            <person name="Haridas S."/>
            <person name="Albert R."/>
            <person name="Binder M."/>
            <person name="Bloem J."/>
            <person name="Labutti K."/>
            <person name="Salamov A."/>
            <person name="Andreopoulos B."/>
            <person name="Baker S."/>
            <person name="Barry K."/>
            <person name="Bills G."/>
            <person name="Bluhm B."/>
            <person name="Cannon C."/>
            <person name="Castanera R."/>
            <person name="Culley D."/>
            <person name="Daum C."/>
            <person name="Ezra D."/>
            <person name="Gonzalez J."/>
            <person name="Henrissat B."/>
            <person name="Kuo A."/>
            <person name="Liang C."/>
            <person name="Lipzen A."/>
            <person name="Lutzoni F."/>
            <person name="Magnuson J."/>
            <person name="Mondo S."/>
            <person name="Nolan M."/>
            <person name="Ohm R."/>
            <person name="Pangilinan J."/>
            <person name="Park H.-J."/>
            <person name="Ramirez L."/>
            <person name="Alfaro M."/>
            <person name="Sun H."/>
            <person name="Tritt A."/>
            <person name="Yoshinaga Y."/>
            <person name="Zwiers L.-H."/>
            <person name="Turgeon B."/>
            <person name="Goodwin S."/>
            <person name="Spatafora J."/>
            <person name="Crous P."/>
            <person name="Grigoriev I."/>
        </authorList>
    </citation>
    <scope>NUCLEOTIDE SEQUENCE</scope>
    <source>
        <strain evidence="1">CBS 675.92</strain>
    </source>
</reference>
<keyword evidence="2" id="KW-1185">Reference proteome</keyword>
<accession>A0A6A5TYA7</accession>
<protein>
    <submittedName>
        <fullName evidence="1">Uncharacterized protein</fullName>
    </submittedName>
</protein>
<dbReference type="AlphaFoldDB" id="A0A6A5TYA7"/>
<sequence>MASSALCSAGLGYCAVVCMHEREFLINLPFLPTTCNTFTMHPVMVDPATYLKCWLRWQHLGILRCRPVPLFGSCLSCLRCSLPPRPPPLHGRYVKGGRARAAYLQVTCRLSASGPGREC</sequence>
<evidence type="ECO:0000313" key="1">
    <source>
        <dbReference type="EMBL" id="KAF1957314.1"/>
    </source>
</evidence>
<name>A0A6A5TYA7_9PLEO</name>
<gene>
    <name evidence="1" type="ORF">CC80DRAFT_42168</name>
</gene>
<proteinExistence type="predicted"/>
<dbReference type="EMBL" id="ML976989">
    <property type="protein sequence ID" value="KAF1957314.1"/>
    <property type="molecule type" value="Genomic_DNA"/>
</dbReference>